<gene>
    <name evidence="1" type="ORF">M0R45_009231</name>
</gene>
<dbReference type="EMBL" id="JBEDUW010000002">
    <property type="protein sequence ID" value="KAK9943628.1"/>
    <property type="molecule type" value="Genomic_DNA"/>
</dbReference>
<evidence type="ECO:0000313" key="1">
    <source>
        <dbReference type="EMBL" id="KAK9943628.1"/>
    </source>
</evidence>
<dbReference type="AlphaFoldDB" id="A0AAW1Y3B9"/>
<proteinExistence type="predicted"/>
<keyword evidence="2" id="KW-1185">Reference proteome</keyword>
<dbReference type="Proteomes" id="UP001457282">
    <property type="component" value="Unassembled WGS sequence"/>
</dbReference>
<accession>A0AAW1Y3B9</accession>
<name>A0AAW1Y3B9_RUBAR</name>
<reference evidence="1 2" key="1">
    <citation type="journal article" date="2023" name="G3 (Bethesda)">
        <title>A chromosome-length genome assembly and annotation of blackberry (Rubus argutus, cv. 'Hillquist').</title>
        <authorList>
            <person name="Bruna T."/>
            <person name="Aryal R."/>
            <person name="Dudchenko O."/>
            <person name="Sargent D.J."/>
            <person name="Mead D."/>
            <person name="Buti M."/>
            <person name="Cavallini A."/>
            <person name="Hytonen T."/>
            <person name="Andres J."/>
            <person name="Pham M."/>
            <person name="Weisz D."/>
            <person name="Mascagni F."/>
            <person name="Usai G."/>
            <person name="Natali L."/>
            <person name="Bassil N."/>
            <person name="Fernandez G.E."/>
            <person name="Lomsadze A."/>
            <person name="Armour M."/>
            <person name="Olukolu B."/>
            <person name="Poorten T."/>
            <person name="Britton C."/>
            <person name="Davik J."/>
            <person name="Ashrafi H."/>
            <person name="Aiden E.L."/>
            <person name="Borodovsky M."/>
            <person name="Worthington M."/>
        </authorList>
    </citation>
    <scope>NUCLEOTIDE SEQUENCE [LARGE SCALE GENOMIC DNA]</scope>
    <source>
        <strain evidence="1">PI 553951</strain>
    </source>
</reference>
<sequence length="129" mass="13973">MTVGKRSRVLDPFFELALMDTTPDLALPSKEGALAISPAKCKHGYLVGSRNKPIEGTRLRKIAYGGKCYVPKPLSASRKLQLQLRAIDAAMGIDDWSGHVCGFEEWNDDRDIPLGSTAHGLGAAISAHR</sequence>
<protein>
    <submittedName>
        <fullName evidence="1">Uncharacterized protein</fullName>
    </submittedName>
</protein>
<organism evidence="1 2">
    <name type="scientific">Rubus argutus</name>
    <name type="common">Southern blackberry</name>
    <dbReference type="NCBI Taxonomy" id="59490"/>
    <lineage>
        <taxon>Eukaryota</taxon>
        <taxon>Viridiplantae</taxon>
        <taxon>Streptophyta</taxon>
        <taxon>Embryophyta</taxon>
        <taxon>Tracheophyta</taxon>
        <taxon>Spermatophyta</taxon>
        <taxon>Magnoliopsida</taxon>
        <taxon>eudicotyledons</taxon>
        <taxon>Gunneridae</taxon>
        <taxon>Pentapetalae</taxon>
        <taxon>rosids</taxon>
        <taxon>fabids</taxon>
        <taxon>Rosales</taxon>
        <taxon>Rosaceae</taxon>
        <taxon>Rosoideae</taxon>
        <taxon>Rosoideae incertae sedis</taxon>
        <taxon>Rubus</taxon>
    </lineage>
</organism>
<evidence type="ECO:0000313" key="2">
    <source>
        <dbReference type="Proteomes" id="UP001457282"/>
    </source>
</evidence>
<comment type="caution">
    <text evidence="1">The sequence shown here is derived from an EMBL/GenBank/DDBJ whole genome shotgun (WGS) entry which is preliminary data.</text>
</comment>